<dbReference type="OrthoDB" id="2927792at2"/>
<evidence type="ECO:0000313" key="2">
    <source>
        <dbReference type="EMBL" id="KAB2338285.1"/>
    </source>
</evidence>
<comment type="caution">
    <text evidence="2">The sequence shown here is derived from an EMBL/GenBank/DDBJ whole genome shotgun (WGS) entry which is preliminary data.</text>
</comment>
<keyword evidence="1" id="KW-0175">Coiled coil</keyword>
<reference evidence="2 3" key="1">
    <citation type="journal article" date="2016" name="Antonie Van Leeuwenhoek">
        <title>Bacillus depressus sp. nov., isolated from soil of a sunflower field.</title>
        <authorList>
            <person name="Wei X."/>
            <person name="Xin D."/>
            <person name="Xin Y."/>
            <person name="Zhang H."/>
            <person name="Wang T."/>
            <person name="Zhang J."/>
        </authorList>
    </citation>
    <scope>NUCLEOTIDE SEQUENCE [LARGE SCALE GENOMIC DNA]</scope>
    <source>
        <strain evidence="2 3">BZ1</strain>
    </source>
</reference>
<evidence type="ECO:0000256" key="1">
    <source>
        <dbReference type="SAM" id="Coils"/>
    </source>
</evidence>
<keyword evidence="3" id="KW-1185">Reference proteome</keyword>
<dbReference type="RefSeq" id="WP_151533008.1">
    <property type="nucleotide sequence ID" value="NZ_WBOS01000001.1"/>
</dbReference>
<gene>
    <name evidence="2" type="ORF">F7731_01600</name>
</gene>
<name>A0A6L3VG99_9BACI</name>
<dbReference type="AlphaFoldDB" id="A0A6L3VG99"/>
<protein>
    <submittedName>
        <fullName evidence="2">Uncharacterized protein</fullName>
    </submittedName>
</protein>
<organism evidence="2 3">
    <name type="scientific">Cytobacillus depressus</name>
    <dbReference type="NCBI Taxonomy" id="1602942"/>
    <lineage>
        <taxon>Bacteria</taxon>
        <taxon>Bacillati</taxon>
        <taxon>Bacillota</taxon>
        <taxon>Bacilli</taxon>
        <taxon>Bacillales</taxon>
        <taxon>Bacillaceae</taxon>
        <taxon>Cytobacillus</taxon>
    </lineage>
</organism>
<feature type="coiled-coil region" evidence="1">
    <location>
        <begin position="8"/>
        <end position="77"/>
    </location>
</feature>
<sequence length="90" mass="10655">MNEKVNAKEDLINMLSEIHNQLEKLETVLDSNFANIREQWKDDYSDQLSRCSNQLHLLETENAFQNVNSQIDEQKERFQRPTSIKLELGF</sequence>
<dbReference type="EMBL" id="WBOS01000001">
    <property type="protein sequence ID" value="KAB2338285.1"/>
    <property type="molecule type" value="Genomic_DNA"/>
</dbReference>
<proteinExistence type="predicted"/>
<accession>A0A6L3VG99</accession>
<dbReference type="Proteomes" id="UP000481030">
    <property type="component" value="Unassembled WGS sequence"/>
</dbReference>
<evidence type="ECO:0000313" key="3">
    <source>
        <dbReference type="Proteomes" id="UP000481030"/>
    </source>
</evidence>